<evidence type="ECO:0000256" key="4">
    <source>
        <dbReference type="ARBA" id="ARBA00022833"/>
    </source>
</evidence>
<keyword evidence="4" id="KW-0862">Zinc</keyword>
<evidence type="ECO:0000256" key="2">
    <source>
        <dbReference type="ARBA" id="ARBA00022723"/>
    </source>
</evidence>
<dbReference type="InterPro" id="IPR001279">
    <property type="entry name" value="Metallo-B-lactamas"/>
</dbReference>
<dbReference type="Proteomes" id="UP000033423">
    <property type="component" value="Unassembled WGS sequence"/>
</dbReference>
<dbReference type="PANTHER" id="PTHR46233:SF3">
    <property type="entry name" value="HYDROXYACYLGLUTATHIONE HYDROLASE GLOC"/>
    <property type="match status" value="1"/>
</dbReference>
<feature type="domain" description="Metallo-beta-lactamase" evidence="5">
    <location>
        <begin position="14"/>
        <end position="198"/>
    </location>
</feature>
<reference evidence="6 7" key="1">
    <citation type="submission" date="2015-02" db="EMBL/GenBank/DDBJ databases">
        <title>Single-cell genomics of uncultivated deep-branching MTB reveals a conserved set of magnetosome genes.</title>
        <authorList>
            <person name="Kolinko S."/>
            <person name="Richter M."/>
            <person name="Glockner F.O."/>
            <person name="Brachmann A."/>
            <person name="Schuler D."/>
        </authorList>
    </citation>
    <scope>NUCLEOTIDE SEQUENCE [LARGE SCALE GENOMIC DNA]</scope>
    <source>
        <strain evidence="6">TM-1</strain>
    </source>
</reference>
<dbReference type="GO" id="GO:0046872">
    <property type="term" value="F:metal ion binding"/>
    <property type="evidence" value="ECO:0007669"/>
    <property type="project" value="UniProtKB-KW"/>
</dbReference>
<dbReference type="Pfam" id="PF00753">
    <property type="entry name" value="Lactamase_B"/>
    <property type="match status" value="1"/>
</dbReference>
<evidence type="ECO:0000313" key="6">
    <source>
        <dbReference type="EMBL" id="KJU81762.1"/>
    </source>
</evidence>
<comment type="cofactor">
    <cofactor evidence="1">
        <name>Zn(2+)</name>
        <dbReference type="ChEBI" id="CHEBI:29105"/>
    </cofactor>
</comment>
<dbReference type="EMBL" id="LACI01002564">
    <property type="protein sequence ID" value="KJU81762.1"/>
    <property type="molecule type" value="Genomic_DNA"/>
</dbReference>
<evidence type="ECO:0000256" key="3">
    <source>
        <dbReference type="ARBA" id="ARBA00022801"/>
    </source>
</evidence>
<dbReference type="SMART" id="SM00849">
    <property type="entry name" value="Lactamase_B"/>
    <property type="match status" value="1"/>
</dbReference>
<evidence type="ECO:0000313" key="7">
    <source>
        <dbReference type="Proteomes" id="UP000033423"/>
    </source>
</evidence>
<accession>A0A0F3GIW7</accession>
<dbReference type="SUPFAM" id="SSF56281">
    <property type="entry name" value="Metallo-hydrolase/oxidoreductase"/>
    <property type="match status" value="1"/>
</dbReference>
<keyword evidence="7" id="KW-1185">Reference proteome</keyword>
<comment type="caution">
    <text evidence="6">The sequence shown here is derived from an EMBL/GenBank/DDBJ whole genome shotgun (WGS) entry which is preliminary data.</text>
</comment>
<protein>
    <submittedName>
        <fullName evidence="6">Metallo-beta-lactamase family protein</fullName>
    </submittedName>
</protein>
<dbReference type="InterPro" id="IPR051453">
    <property type="entry name" value="MBL_Glyoxalase_II"/>
</dbReference>
<gene>
    <name evidence="6" type="ORF">MBAV_006044</name>
</gene>
<dbReference type="PATRIC" id="fig|29290.4.peg.8000"/>
<evidence type="ECO:0000256" key="1">
    <source>
        <dbReference type="ARBA" id="ARBA00001947"/>
    </source>
</evidence>
<keyword evidence="3" id="KW-0378">Hydrolase</keyword>
<dbReference type="PANTHER" id="PTHR46233">
    <property type="entry name" value="HYDROXYACYLGLUTATHIONE HYDROLASE GLOC"/>
    <property type="match status" value="1"/>
</dbReference>
<dbReference type="AlphaFoldDB" id="A0A0F3GIW7"/>
<dbReference type="InterPro" id="IPR036866">
    <property type="entry name" value="RibonucZ/Hydroxyglut_hydro"/>
</dbReference>
<name>A0A0F3GIW7_9BACT</name>
<dbReference type="Gene3D" id="3.60.15.10">
    <property type="entry name" value="Ribonuclease Z/Hydroxyacylglutathione hydrolase-like"/>
    <property type="match status" value="1"/>
</dbReference>
<proteinExistence type="predicted"/>
<organism evidence="6 7">
    <name type="scientific">Candidatus Magnetobacterium bavaricum</name>
    <dbReference type="NCBI Taxonomy" id="29290"/>
    <lineage>
        <taxon>Bacteria</taxon>
        <taxon>Pseudomonadati</taxon>
        <taxon>Nitrospirota</taxon>
        <taxon>Thermodesulfovibrionia</taxon>
        <taxon>Thermodesulfovibrionales</taxon>
        <taxon>Candidatus Magnetobacteriaceae</taxon>
        <taxon>Candidatus Magnetobacterium</taxon>
    </lineage>
</organism>
<dbReference type="GO" id="GO:0016787">
    <property type="term" value="F:hydrolase activity"/>
    <property type="evidence" value="ECO:0007669"/>
    <property type="project" value="UniProtKB-KW"/>
</dbReference>
<sequence>MGIEVKRIVVGSLEVNCYLLIDEQSREAVVIDPGDEPDRILSFVADGIGTGGSGGYVTLRKIVCTHTHFDHIGAVPEIKDATKAELIFHMADKSIYESSRDMAAFWGFAIDHLPRPDRYVAEGDVIKLGDIPLEVMHTPGHTPGSICLYTKGMLISGDTLFSGSVGRTDLPGGSLTDLKSSFRRLMKLPPLTQVLPGHGPNSNISDELKYNFFKDQV</sequence>
<keyword evidence="2" id="KW-0479">Metal-binding</keyword>
<evidence type="ECO:0000259" key="5">
    <source>
        <dbReference type="SMART" id="SM00849"/>
    </source>
</evidence>